<dbReference type="EMBL" id="MWPH01000002">
    <property type="protein sequence ID" value="OVE84630.1"/>
    <property type="molecule type" value="Genomic_DNA"/>
</dbReference>
<comment type="caution">
    <text evidence="2">The sequence shown here is derived from an EMBL/GenBank/DDBJ whole genome shotgun (WGS) entry which is preliminary data.</text>
</comment>
<dbReference type="AlphaFoldDB" id="A0A202E9I2"/>
<evidence type="ECO:0000256" key="1">
    <source>
        <dbReference type="SAM" id="MobiDB-lite"/>
    </source>
</evidence>
<evidence type="ECO:0000313" key="2">
    <source>
        <dbReference type="EMBL" id="OVE84630.1"/>
    </source>
</evidence>
<keyword evidence="3" id="KW-1185">Reference proteome</keyword>
<dbReference type="InterPro" id="IPR055951">
    <property type="entry name" value="DUF7529"/>
</dbReference>
<dbReference type="RefSeq" id="WP_054862324.1">
    <property type="nucleotide sequence ID" value="NZ_MWPH01000002.1"/>
</dbReference>
<accession>A0A202E9I2</accession>
<name>A0A202E9I2_9EURY</name>
<sequence>MTDETDTSADAQRRGPNVASNAWKRTLEDLETIAEERRDDGWDVLTVKAAQTDTLGRDTGSTDSFGLFHVLPNNHAEPFSETYDSDAYTEYLAYGSIIGGHKYLITELIDPDNERSILIAGRYTLARAQGMITAARDEDVLYTHVKTIDGTILGTFEHEEYDPLLPDS</sequence>
<dbReference type="OrthoDB" id="236506at2157"/>
<reference evidence="2 3" key="1">
    <citation type="submission" date="2017-02" db="EMBL/GenBank/DDBJ databases">
        <title>Natronthermophilus aegyptiacus gen. nov.,sp. nov., an aerobic, extremely halophilic alkalithermophilic archaeon isolated from the athalassohaline Wadi An Natrun, Egypt.</title>
        <authorList>
            <person name="Zhao B."/>
        </authorList>
    </citation>
    <scope>NUCLEOTIDE SEQUENCE [LARGE SCALE GENOMIC DNA]</scope>
    <source>
        <strain evidence="2 3">CGMCC 1.3597</strain>
    </source>
</reference>
<gene>
    <name evidence="2" type="ORF">B2G88_09545</name>
</gene>
<evidence type="ECO:0000313" key="3">
    <source>
        <dbReference type="Proteomes" id="UP000196084"/>
    </source>
</evidence>
<protein>
    <submittedName>
        <fullName evidence="2">Uncharacterized protein</fullName>
    </submittedName>
</protein>
<dbReference type="Pfam" id="PF24373">
    <property type="entry name" value="DUF7529"/>
    <property type="match status" value="1"/>
</dbReference>
<organism evidence="2 3">
    <name type="scientific">Natronolimnobius baerhuensis</name>
    <dbReference type="NCBI Taxonomy" id="253108"/>
    <lineage>
        <taxon>Archaea</taxon>
        <taxon>Methanobacteriati</taxon>
        <taxon>Methanobacteriota</taxon>
        <taxon>Stenosarchaea group</taxon>
        <taxon>Halobacteria</taxon>
        <taxon>Halobacteriales</taxon>
        <taxon>Natrialbaceae</taxon>
        <taxon>Natronolimnobius</taxon>
    </lineage>
</organism>
<proteinExistence type="predicted"/>
<feature type="region of interest" description="Disordered" evidence="1">
    <location>
        <begin position="1"/>
        <end position="21"/>
    </location>
</feature>
<dbReference type="Proteomes" id="UP000196084">
    <property type="component" value="Unassembled WGS sequence"/>
</dbReference>